<feature type="transmembrane region" description="Helical" evidence="1">
    <location>
        <begin position="616"/>
        <end position="636"/>
    </location>
</feature>
<keyword evidence="1" id="KW-0812">Transmembrane</keyword>
<dbReference type="AlphaFoldDB" id="A0A448MWJ6"/>
<reference evidence="2 3" key="1">
    <citation type="submission" date="2018-12" db="EMBL/GenBank/DDBJ databases">
        <authorList>
            <consortium name="Pathogen Informatics"/>
        </authorList>
    </citation>
    <scope>NUCLEOTIDE SEQUENCE [LARGE SCALE GENOMIC DNA]</scope>
    <source>
        <strain evidence="2 3">NCTC12967</strain>
    </source>
</reference>
<dbReference type="EMBL" id="LR134406">
    <property type="protein sequence ID" value="VEH69538.1"/>
    <property type="molecule type" value="Genomic_DNA"/>
</dbReference>
<evidence type="ECO:0000256" key="1">
    <source>
        <dbReference type="SAM" id="Phobius"/>
    </source>
</evidence>
<dbReference type="Pfam" id="PF19516">
    <property type="entry name" value="DUF6049"/>
    <property type="match status" value="1"/>
</dbReference>
<evidence type="ECO:0000313" key="2">
    <source>
        <dbReference type="EMBL" id="VEH69538.1"/>
    </source>
</evidence>
<proteinExistence type="predicted"/>
<sequence>MGGTSYYDGPVMRRLMTWMLLLAAVVVGIVVPPSRADGNLDVNIESLSPQLLDRSQPDQRITMTGTVRNNTNQAVENASVHFWRSTRAITEHDELEQALTSEPSQSPGRRVTNSKENYQELGELAPGASVKFTVSATISELTLSSRTDSVHMLGVQIRSNSPKQDPVTVGRGRVFAVAAKKPLQVSTVVKLATRPTLLDGTDFQDNSLESGLVGELSDLLTAAEKPGVYTLLDPSLLVEAQALAGEHTVAGQAAPPSETAGNFVKRINNLISTGRVMRLPFGNPNLARLHAAGDLNGFEAALEWSETALKAADLGAIADAPLAADLGGNDSQDLTLTLALHGFRKVFGNNFTSSGEITTTDHSVKAHALRVSPLDLPGIGPGSTLTDAQISGRRLAEELLGGSPAIHMVREAANISRADLLAGSETTAPLPEPSDQARYETPAEQITPWPGLRSQVQGIFDSTQLLEELTGTDRTALNAATAARAFNSAFHSEQEAMEFVSATPSEKLAPSTIRLSAASQFVMGSDTNNFPVTISNPLPITVKVRVRFVSDSPNRIRVAPSELVTLGPGEHRTVSVSPSTTSNGVVTVRAQLTTEQGTAFGSVVPVEITATGLGRVGWIIIVISGAVVVGGTFLRIRAVQRERARESREQ</sequence>
<evidence type="ECO:0000313" key="3">
    <source>
        <dbReference type="Proteomes" id="UP000273044"/>
    </source>
</evidence>
<dbReference type="InterPro" id="IPR046112">
    <property type="entry name" value="DUF6049"/>
</dbReference>
<keyword evidence="3" id="KW-1185">Reference proteome</keyword>
<organism evidence="2 3">
    <name type="scientific">Arachnia propionica</name>
    <dbReference type="NCBI Taxonomy" id="1750"/>
    <lineage>
        <taxon>Bacteria</taxon>
        <taxon>Bacillati</taxon>
        <taxon>Actinomycetota</taxon>
        <taxon>Actinomycetes</taxon>
        <taxon>Propionibacteriales</taxon>
        <taxon>Propionibacteriaceae</taxon>
        <taxon>Arachnia</taxon>
    </lineage>
</organism>
<keyword evidence="1" id="KW-0472">Membrane</keyword>
<accession>A0A448MWJ6</accession>
<keyword evidence="1" id="KW-1133">Transmembrane helix</keyword>
<dbReference type="Proteomes" id="UP000273044">
    <property type="component" value="Chromosome"/>
</dbReference>
<name>A0A448MWJ6_9ACTN</name>
<protein>
    <submittedName>
        <fullName evidence="2">Uncharacterized protein</fullName>
    </submittedName>
</protein>
<gene>
    <name evidence="2" type="ORF">NCTC12967_00809</name>
</gene>